<evidence type="ECO:0000313" key="9">
    <source>
        <dbReference type="EMBL" id="OHT21096.1"/>
    </source>
</evidence>
<dbReference type="InterPro" id="IPR005467">
    <property type="entry name" value="His_kinase_dom"/>
</dbReference>
<dbReference type="Proteomes" id="UP000179467">
    <property type="component" value="Unassembled WGS sequence"/>
</dbReference>
<dbReference type="SMART" id="SM00387">
    <property type="entry name" value="HATPase_c"/>
    <property type="match status" value="1"/>
</dbReference>
<dbReference type="InterPro" id="IPR003594">
    <property type="entry name" value="HATPase_dom"/>
</dbReference>
<evidence type="ECO:0000259" key="7">
    <source>
        <dbReference type="PROSITE" id="PS50109"/>
    </source>
</evidence>
<sequence>MGREGIEATDEGALRDAWRRGLASVTALAAAAALIALVFLVASSNRERDAALQRERHSYELVIVSRALDAALARSEAALGRYVVSSDKQTGALYYDEWRRAGRLLNRLRELTRDNAEQAALATELAQLYEARGRELAAPASRSNYRRGWEAVGLFYQAGQAASLTRITAILTKISDHERAVLRQRSQLAAMSAERSNYLAALLSGLGVLLVLAAMGLGWATVGAFTERRLARRDALAEAERAETLEQAVAERTRELREANESLRREGMERAAAEAQLRQVQKMEAVGQLTGGIAHDFNNMLAVVVGGLDLARRRLDHEAQEVGRHLDNAMEGANRAAALTKRLLAFARAEPLLPEGLDPAGLIAGMSDLLDRALGERIRVRLIPAENVWPVWCDPSQFENAILNLAVNGRDAMDGEGDLTIEADNVTLGAGEVGHAPAGDYVRIAVTDTGIGMSPEVRDRAFEPFFTTKPVGKGTGLGLSQIFGFIRQSEGEIAIRSAPGEGTTVTLYLPRHIGATGVDRDRTRDNVVAVAPADAAGATILVVEDDPRVRTATVGALVELGYRPLPCGSGEEALGLLAGHPEIRLVITDVVMPGMTGPELAEEIARRHPALGLLFVTGFVGEAGEAGQLTGRDVLRKPFTVSALESAVAGALARSTAAPDAA</sequence>
<dbReference type="InterPro" id="IPR036097">
    <property type="entry name" value="HisK_dim/P_sf"/>
</dbReference>
<dbReference type="GO" id="GO:0000155">
    <property type="term" value="F:phosphorelay sensor kinase activity"/>
    <property type="evidence" value="ECO:0007669"/>
    <property type="project" value="InterPro"/>
</dbReference>
<evidence type="ECO:0000313" key="10">
    <source>
        <dbReference type="Proteomes" id="UP000179467"/>
    </source>
</evidence>
<evidence type="ECO:0000256" key="2">
    <source>
        <dbReference type="ARBA" id="ARBA00012438"/>
    </source>
</evidence>
<dbReference type="RefSeq" id="WP_015457634.1">
    <property type="nucleotide sequence ID" value="NZ_MIPT01000001.1"/>
</dbReference>
<feature type="transmembrane region" description="Helical" evidence="6">
    <location>
        <begin position="22"/>
        <end position="42"/>
    </location>
</feature>
<dbReference type="Gene3D" id="3.30.565.10">
    <property type="entry name" value="Histidine kinase-like ATPase, C-terminal domain"/>
    <property type="match status" value="1"/>
</dbReference>
<dbReference type="OrthoDB" id="9796100at2"/>
<dbReference type="Gene3D" id="3.40.50.2300">
    <property type="match status" value="1"/>
</dbReference>
<keyword evidence="3 4" id="KW-0597">Phosphoprotein</keyword>
<feature type="coiled-coil region" evidence="5">
    <location>
        <begin position="242"/>
        <end position="276"/>
    </location>
</feature>
<dbReference type="EMBL" id="MIPT01000001">
    <property type="protein sequence ID" value="OHT21096.1"/>
    <property type="molecule type" value="Genomic_DNA"/>
</dbReference>
<comment type="caution">
    <text evidence="9">The sequence shown here is derived from an EMBL/GenBank/DDBJ whole genome shotgun (WGS) entry which is preliminary data.</text>
</comment>
<dbReference type="SUPFAM" id="SSF55874">
    <property type="entry name" value="ATPase domain of HSP90 chaperone/DNA topoisomerase II/histidine kinase"/>
    <property type="match status" value="1"/>
</dbReference>
<dbReference type="InterPro" id="IPR011006">
    <property type="entry name" value="CheY-like_superfamily"/>
</dbReference>
<keyword evidence="5" id="KW-0175">Coiled coil</keyword>
<keyword evidence="6" id="KW-1133">Transmembrane helix</keyword>
<dbReference type="InterPro" id="IPR036890">
    <property type="entry name" value="HATPase_C_sf"/>
</dbReference>
<dbReference type="SUPFAM" id="SSF47384">
    <property type="entry name" value="Homodimeric domain of signal transducing histidine kinase"/>
    <property type="match status" value="1"/>
</dbReference>
<feature type="modified residue" description="4-aspartylphosphate" evidence="4">
    <location>
        <position position="589"/>
    </location>
</feature>
<dbReference type="InterPro" id="IPR003661">
    <property type="entry name" value="HisK_dim/P_dom"/>
</dbReference>
<organism evidence="9 10">
    <name type="scientific">Edaphosphingomonas haloaromaticamans</name>
    <dbReference type="NCBI Taxonomy" id="653954"/>
    <lineage>
        <taxon>Bacteria</taxon>
        <taxon>Pseudomonadati</taxon>
        <taxon>Pseudomonadota</taxon>
        <taxon>Alphaproteobacteria</taxon>
        <taxon>Sphingomonadales</taxon>
        <taxon>Rhizorhabdaceae</taxon>
        <taxon>Edaphosphingomonas</taxon>
    </lineage>
</organism>
<accession>A0A1S1HI40</accession>
<comment type="catalytic activity">
    <reaction evidence="1">
        <text>ATP + protein L-histidine = ADP + protein N-phospho-L-histidine.</text>
        <dbReference type="EC" id="2.7.13.3"/>
    </reaction>
</comment>
<feature type="transmembrane region" description="Helical" evidence="6">
    <location>
        <begin position="198"/>
        <end position="220"/>
    </location>
</feature>
<evidence type="ECO:0000256" key="6">
    <source>
        <dbReference type="SAM" id="Phobius"/>
    </source>
</evidence>
<keyword evidence="10" id="KW-1185">Reference proteome</keyword>
<dbReference type="InterPro" id="IPR001789">
    <property type="entry name" value="Sig_transdc_resp-reg_receiver"/>
</dbReference>
<dbReference type="EC" id="2.7.13.3" evidence="2"/>
<proteinExistence type="predicted"/>
<dbReference type="Pfam" id="PF02518">
    <property type="entry name" value="HATPase_c"/>
    <property type="match status" value="1"/>
</dbReference>
<dbReference type="SUPFAM" id="SSF52172">
    <property type="entry name" value="CheY-like"/>
    <property type="match status" value="1"/>
</dbReference>
<evidence type="ECO:0000259" key="8">
    <source>
        <dbReference type="PROSITE" id="PS50110"/>
    </source>
</evidence>
<keyword evidence="6" id="KW-0812">Transmembrane</keyword>
<dbReference type="InterPro" id="IPR004358">
    <property type="entry name" value="Sig_transdc_His_kin-like_C"/>
</dbReference>
<evidence type="ECO:0000256" key="1">
    <source>
        <dbReference type="ARBA" id="ARBA00000085"/>
    </source>
</evidence>
<evidence type="ECO:0000256" key="5">
    <source>
        <dbReference type="SAM" id="Coils"/>
    </source>
</evidence>
<dbReference type="PANTHER" id="PTHR43065">
    <property type="entry name" value="SENSOR HISTIDINE KINASE"/>
    <property type="match status" value="1"/>
</dbReference>
<dbReference type="Pfam" id="PF00512">
    <property type="entry name" value="HisKA"/>
    <property type="match status" value="1"/>
</dbReference>
<gene>
    <name evidence="9" type="ORF">BHE75_03101</name>
</gene>
<dbReference type="AlphaFoldDB" id="A0A1S1HI40"/>
<dbReference type="PROSITE" id="PS50110">
    <property type="entry name" value="RESPONSE_REGULATORY"/>
    <property type="match status" value="1"/>
</dbReference>
<dbReference type="SMART" id="SM00448">
    <property type="entry name" value="REC"/>
    <property type="match status" value="1"/>
</dbReference>
<dbReference type="PANTHER" id="PTHR43065:SF42">
    <property type="entry name" value="TWO-COMPONENT SENSOR PPRA"/>
    <property type="match status" value="1"/>
</dbReference>
<evidence type="ECO:0000256" key="4">
    <source>
        <dbReference type="PROSITE-ProRule" id="PRU00169"/>
    </source>
</evidence>
<dbReference type="Pfam" id="PF00072">
    <property type="entry name" value="Response_reg"/>
    <property type="match status" value="1"/>
</dbReference>
<dbReference type="PRINTS" id="PR00344">
    <property type="entry name" value="BCTRLSENSOR"/>
</dbReference>
<evidence type="ECO:0000256" key="3">
    <source>
        <dbReference type="ARBA" id="ARBA00022553"/>
    </source>
</evidence>
<reference evidence="9 10" key="1">
    <citation type="submission" date="2016-09" db="EMBL/GenBank/DDBJ databases">
        <title>Metabolic pathway, cell adaptation mechanisms and a novel monoxygenase revealed through proteogenomic-transcription analysis of a Sphingomonas haloaromaticamans strain degrading the fungicide ortho-phenylphenol.</title>
        <authorList>
            <person name="Perruchon C."/>
            <person name="Papadopoulou E.S."/>
            <person name="Rousidou C."/>
            <person name="Vasileiadis S."/>
            <person name="Tanou G."/>
            <person name="Amoutzias G."/>
            <person name="Molassiotis A."/>
            <person name="Karpouzas D.G."/>
        </authorList>
    </citation>
    <scope>NUCLEOTIDE SEQUENCE [LARGE SCALE GENOMIC DNA]</scope>
    <source>
        <strain evidence="9 10">P3</strain>
    </source>
</reference>
<dbReference type="Pfam" id="PF05227">
    <property type="entry name" value="CHASE3"/>
    <property type="match status" value="1"/>
</dbReference>
<feature type="domain" description="Histidine kinase" evidence="7">
    <location>
        <begin position="292"/>
        <end position="513"/>
    </location>
</feature>
<dbReference type="Gene3D" id="1.10.287.130">
    <property type="match status" value="1"/>
</dbReference>
<feature type="domain" description="Response regulatory" evidence="8">
    <location>
        <begin position="539"/>
        <end position="652"/>
    </location>
</feature>
<dbReference type="InterPro" id="IPR007891">
    <property type="entry name" value="CHASE3"/>
</dbReference>
<dbReference type="SMART" id="SM00388">
    <property type="entry name" value="HisKA"/>
    <property type="match status" value="1"/>
</dbReference>
<dbReference type="PROSITE" id="PS50109">
    <property type="entry name" value="HIS_KIN"/>
    <property type="match status" value="1"/>
</dbReference>
<name>A0A1S1HI40_9SPHN</name>
<protein>
    <recommendedName>
        <fullName evidence="2">histidine kinase</fullName>
        <ecNumber evidence="2">2.7.13.3</ecNumber>
    </recommendedName>
</protein>
<keyword evidence="6" id="KW-0472">Membrane</keyword>